<dbReference type="InterPro" id="IPR052031">
    <property type="entry name" value="Membrane_Transporter-Flippase"/>
</dbReference>
<dbReference type="AlphaFoldDB" id="A0A231UWU8"/>
<dbReference type="PANTHER" id="PTHR43549:SF3">
    <property type="entry name" value="MULTIDRUG RESISTANCE PROTEIN YPNP-RELATED"/>
    <property type="match status" value="1"/>
</dbReference>
<comment type="subcellular location">
    <subcellularLocation>
        <location evidence="1">Cell membrane</location>
        <topology evidence="1">Multi-pass membrane protein</topology>
    </subcellularLocation>
</comment>
<feature type="transmembrane region" description="Helical" evidence="7">
    <location>
        <begin position="445"/>
        <end position="468"/>
    </location>
</feature>
<feature type="transmembrane region" description="Helical" evidence="7">
    <location>
        <begin position="46"/>
        <end position="69"/>
    </location>
</feature>
<dbReference type="Pfam" id="PF01554">
    <property type="entry name" value="MatE"/>
    <property type="match status" value="2"/>
</dbReference>
<feature type="transmembrane region" description="Helical" evidence="7">
    <location>
        <begin position="387"/>
        <end position="411"/>
    </location>
</feature>
<feature type="transmembrane region" description="Helical" evidence="7">
    <location>
        <begin position="190"/>
        <end position="214"/>
    </location>
</feature>
<evidence type="ECO:0000256" key="1">
    <source>
        <dbReference type="ARBA" id="ARBA00004651"/>
    </source>
</evidence>
<evidence type="ECO:0000256" key="6">
    <source>
        <dbReference type="ARBA" id="ARBA00023136"/>
    </source>
</evidence>
<dbReference type="PANTHER" id="PTHR43549">
    <property type="entry name" value="MULTIDRUG RESISTANCE PROTEIN YPNP-RELATED"/>
    <property type="match status" value="1"/>
</dbReference>
<evidence type="ECO:0000313" key="8">
    <source>
        <dbReference type="EMBL" id="OXT00429.1"/>
    </source>
</evidence>
<gene>
    <name evidence="8" type="ORF">B7H23_09880</name>
</gene>
<dbReference type="GO" id="GO:0015297">
    <property type="term" value="F:antiporter activity"/>
    <property type="evidence" value="ECO:0007669"/>
    <property type="project" value="InterPro"/>
</dbReference>
<dbReference type="GO" id="GO:0042910">
    <property type="term" value="F:xenobiotic transmembrane transporter activity"/>
    <property type="evidence" value="ECO:0007669"/>
    <property type="project" value="InterPro"/>
</dbReference>
<feature type="transmembrane region" description="Helical" evidence="7">
    <location>
        <begin position="226"/>
        <end position="246"/>
    </location>
</feature>
<evidence type="ECO:0000256" key="2">
    <source>
        <dbReference type="ARBA" id="ARBA00022448"/>
    </source>
</evidence>
<dbReference type="InterPro" id="IPR002528">
    <property type="entry name" value="MATE_fam"/>
</dbReference>
<organism evidence="8 9">
    <name type="scientific">Notoacmeibacter marinus</name>
    <dbReference type="NCBI Taxonomy" id="1876515"/>
    <lineage>
        <taxon>Bacteria</taxon>
        <taxon>Pseudomonadati</taxon>
        <taxon>Pseudomonadota</taxon>
        <taxon>Alphaproteobacteria</taxon>
        <taxon>Hyphomicrobiales</taxon>
        <taxon>Notoacmeibacteraceae</taxon>
        <taxon>Notoacmeibacter</taxon>
    </lineage>
</organism>
<feature type="transmembrane region" description="Helical" evidence="7">
    <location>
        <begin position="162"/>
        <end position="183"/>
    </location>
</feature>
<keyword evidence="5 7" id="KW-1133">Transmembrane helix</keyword>
<evidence type="ECO:0000313" key="9">
    <source>
        <dbReference type="Proteomes" id="UP000215405"/>
    </source>
</evidence>
<protein>
    <submittedName>
        <fullName evidence="8">Uncharacterized protein</fullName>
    </submittedName>
</protein>
<dbReference type="EMBL" id="NBYO01000002">
    <property type="protein sequence ID" value="OXT00429.1"/>
    <property type="molecule type" value="Genomic_DNA"/>
</dbReference>
<evidence type="ECO:0000256" key="4">
    <source>
        <dbReference type="ARBA" id="ARBA00022692"/>
    </source>
</evidence>
<proteinExistence type="predicted"/>
<feature type="transmembrane region" description="Helical" evidence="7">
    <location>
        <begin position="124"/>
        <end position="142"/>
    </location>
</feature>
<name>A0A231UWU8_9HYPH</name>
<dbReference type="Proteomes" id="UP000215405">
    <property type="component" value="Unassembled WGS sequence"/>
</dbReference>
<reference evidence="9" key="1">
    <citation type="journal article" date="2017" name="Int. J. Syst. Evol. Microbiol.">
        <title>Notoacmeibacter marinus gen. nov., sp. nov., isolated from the gut of a limpet and proposal of Notoacmeibacteraceae fam. nov. in the order Rhizobiales of the class Alphaproteobacteria.</title>
        <authorList>
            <person name="Huang Z."/>
            <person name="Guo F."/>
            <person name="Lai Q."/>
        </authorList>
    </citation>
    <scope>NUCLEOTIDE SEQUENCE [LARGE SCALE GENOMIC DNA]</scope>
    <source>
        <strain evidence="9">XMTR2A4</strain>
    </source>
</reference>
<evidence type="ECO:0000256" key="5">
    <source>
        <dbReference type="ARBA" id="ARBA00022989"/>
    </source>
</evidence>
<accession>A0A231UWU8</accession>
<dbReference type="GO" id="GO:0005886">
    <property type="term" value="C:plasma membrane"/>
    <property type="evidence" value="ECO:0007669"/>
    <property type="project" value="UniProtKB-SubCell"/>
</dbReference>
<comment type="caution">
    <text evidence="8">The sequence shown here is derived from an EMBL/GenBank/DDBJ whole genome shotgun (WGS) entry which is preliminary data.</text>
</comment>
<keyword evidence="6 7" id="KW-0472">Membrane</keyword>
<keyword evidence="2" id="KW-0813">Transport</keyword>
<evidence type="ECO:0000256" key="7">
    <source>
        <dbReference type="SAM" id="Phobius"/>
    </source>
</evidence>
<feature type="transmembrane region" description="Helical" evidence="7">
    <location>
        <begin position="81"/>
        <end position="104"/>
    </location>
</feature>
<keyword evidence="4 7" id="KW-0812">Transmembrane</keyword>
<sequence length="537" mass="56807">MPEALRYFAAVTTKHPTTSTEPENDAARADRRDLTRAPMPAVLFRMAWPMVIGIVATMSTALADAYFLGRIGTEELAAISFSFPVVLTLMSLSIGLGAGTASVVSRAIGNGDQARVRRVSTDALTLIMLVSIALAAIGYLLIDPVFRLLGASGRTLDLVGDYMSIFFLGFPLLALMMGTSNLLRASGDAFTVGAVMVGAAVINVVLDPILIFGWGPVPAYGVEGAAWASLIGRLVAGAIMLALVVFRDRLISFRPPPVRRLAASWTEVGKVALPAALGNAVNPFCISIVTAIVAAYGDAAVAAFGTATRIESFVSVPMLALSAAIGPIAGQNYGRQQYDRVFAAHRQSYFFSAAWSLGVAVLLFVFAEPLMTLFSDDAEVVDTGALYLTIVPITLAGYGITVVASGGFNAIDRAVTGLGFYLLRSALLYVPLAYLASLFLPRWGLFGGIALANILAGVAIAALSLWLLKASLSGGKDRSFTDAGRVGRCGGPSSDWLRGMVYPRCSQRAERLCEAQFHFPSQRQDTSAPWHDSSSIT</sequence>
<feature type="transmembrane region" description="Helical" evidence="7">
    <location>
        <begin position="418"/>
        <end position="439"/>
    </location>
</feature>
<feature type="transmembrane region" description="Helical" evidence="7">
    <location>
        <begin position="349"/>
        <end position="367"/>
    </location>
</feature>
<keyword evidence="9" id="KW-1185">Reference proteome</keyword>
<evidence type="ECO:0000256" key="3">
    <source>
        <dbReference type="ARBA" id="ARBA00022475"/>
    </source>
</evidence>
<keyword evidence="3" id="KW-1003">Cell membrane</keyword>
<dbReference type="NCBIfam" id="TIGR00797">
    <property type="entry name" value="matE"/>
    <property type="match status" value="1"/>
</dbReference>
<dbReference type="RefSeq" id="WP_094077257.1">
    <property type="nucleotide sequence ID" value="NZ_NBYO01000002.1"/>
</dbReference>